<dbReference type="PANTHER" id="PTHR11875">
    <property type="entry name" value="TESTIS-SPECIFIC Y-ENCODED PROTEIN"/>
    <property type="match status" value="1"/>
</dbReference>
<dbReference type="Gene3D" id="3.30.1120.90">
    <property type="entry name" value="Nucleosome assembly protein"/>
    <property type="match status" value="2"/>
</dbReference>
<dbReference type="InterPro" id="IPR037231">
    <property type="entry name" value="NAP-like_sf"/>
</dbReference>
<dbReference type="FunFam" id="1.20.5.1500:FF:000001">
    <property type="entry name" value="Nucleosome assembly protein 1-like 1"/>
    <property type="match status" value="1"/>
</dbReference>
<dbReference type="Proteomes" id="UP001457282">
    <property type="component" value="Unassembled WGS sequence"/>
</dbReference>
<accession>A0AAW1XJU7</accession>
<dbReference type="GO" id="GO:0000724">
    <property type="term" value="P:double-strand break repair via homologous recombination"/>
    <property type="evidence" value="ECO:0007669"/>
    <property type="project" value="UniProtKB-ARBA"/>
</dbReference>
<keyword evidence="5" id="KW-1185">Reference proteome</keyword>
<name>A0AAW1XJU7_RUBAR</name>
<dbReference type="AlphaFoldDB" id="A0AAW1XJU7"/>
<dbReference type="Gene3D" id="1.20.5.1500">
    <property type="match status" value="2"/>
</dbReference>
<evidence type="ECO:0000313" key="4">
    <source>
        <dbReference type="EMBL" id="KAK9936536.1"/>
    </source>
</evidence>
<comment type="caution">
    <text evidence="4">The sequence shown here is derived from an EMBL/GenBank/DDBJ whole genome shotgun (WGS) entry which is preliminary data.</text>
</comment>
<evidence type="ECO:0000313" key="5">
    <source>
        <dbReference type="Proteomes" id="UP001457282"/>
    </source>
</evidence>
<dbReference type="GO" id="GO:0005634">
    <property type="term" value="C:nucleus"/>
    <property type="evidence" value="ECO:0007669"/>
    <property type="project" value="InterPro"/>
</dbReference>
<dbReference type="Pfam" id="PF00956">
    <property type="entry name" value="NAP"/>
    <property type="match status" value="3"/>
</dbReference>
<dbReference type="GO" id="GO:0042393">
    <property type="term" value="F:histone binding"/>
    <property type="evidence" value="ECO:0007669"/>
    <property type="project" value="UniProtKB-ARBA"/>
</dbReference>
<evidence type="ECO:0000256" key="3">
    <source>
        <dbReference type="RuleBase" id="RU003876"/>
    </source>
</evidence>
<comment type="similarity">
    <text evidence="1 3">Belongs to the nucleosome assembly protein (NAP) family.</text>
</comment>
<proteinExistence type="inferred from homology"/>
<dbReference type="SUPFAM" id="SSF143113">
    <property type="entry name" value="NAP-like"/>
    <property type="match status" value="2"/>
</dbReference>
<dbReference type="InterPro" id="IPR002164">
    <property type="entry name" value="NAP_family"/>
</dbReference>
<organism evidence="4 5">
    <name type="scientific">Rubus argutus</name>
    <name type="common">Southern blackberry</name>
    <dbReference type="NCBI Taxonomy" id="59490"/>
    <lineage>
        <taxon>Eukaryota</taxon>
        <taxon>Viridiplantae</taxon>
        <taxon>Streptophyta</taxon>
        <taxon>Embryophyta</taxon>
        <taxon>Tracheophyta</taxon>
        <taxon>Spermatophyta</taxon>
        <taxon>Magnoliopsida</taxon>
        <taxon>eudicotyledons</taxon>
        <taxon>Gunneridae</taxon>
        <taxon>Pentapetalae</taxon>
        <taxon>rosids</taxon>
        <taxon>fabids</taxon>
        <taxon>Rosales</taxon>
        <taxon>Rosaceae</taxon>
        <taxon>Rosoideae</taxon>
        <taxon>Rosoideae incertae sedis</taxon>
        <taxon>Rubus</taxon>
    </lineage>
</organism>
<sequence>MSNNKDNIKVYDLGPSVGNGEDRPRFLDPVKHSYLLRILSPDARNRVEDLIEIQKVHDGLKEEFYKERGALEAKYEKCYQPLYDKRYNIVNGVTSDSEGSATTNQEEKGVPNFWLYALGGNGVMNDVIMEHDEGALQHLENIKWLRTDNLRVFKLEFYFRPNPFFKNSILTMTYHMIDDDEIILEKVIGTKIQWYSENHLKKDKTGRFRSFFNFFSPTEVHDEYKDLELKCEMQGNYFIGSTFRDEIIPRAILCLSPDVKANVDRLKNIQSDHDELKKMFYKERAKLEAKYQKMFQNLYDKRYDIVNGVVKANDFESAINQERITNRHVKAPDEKRVPNFWRHALVNHELVDAETTLLDGRALRYLKDTYEFLDEDETILYKAIGLKIEWYPENCLTQTQQPKKELKNFDIRRQQCESFFNFFDPLPIDKNAPEEHIKQIRRDLYIGLTIRDEIIPRAVLWYVGEAAQGEMEVDFGESEDEEGDEN</sequence>
<evidence type="ECO:0000256" key="1">
    <source>
        <dbReference type="ARBA" id="ARBA00009947"/>
    </source>
</evidence>
<dbReference type="GO" id="GO:0006334">
    <property type="term" value="P:nucleosome assembly"/>
    <property type="evidence" value="ECO:0007669"/>
    <property type="project" value="InterPro"/>
</dbReference>
<evidence type="ECO:0000256" key="2">
    <source>
        <dbReference type="ARBA" id="ARBA00023186"/>
    </source>
</evidence>
<keyword evidence="2" id="KW-0143">Chaperone</keyword>
<evidence type="ECO:0008006" key="6">
    <source>
        <dbReference type="Google" id="ProtNLM"/>
    </source>
</evidence>
<dbReference type="EMBL" id="JBEDUW010000003">
    <property type="protein sequence ID" value="KAK9936536.1"/>
    <property type="molecule type" value="Genomic_DNA"/>
</dbReference>
<gene>
    <name evidence="4" type="ORF">M0R45_013372</name>
</gene>
<reference evidence="4 5" key="1">
    <citation type="journal article" date="2023" name="G3 (Bethesda)">
        <title>A chromosome-length genome assembly and annotation of blackberry (Rubus argutus, cv. 'Hillquist').</title>
        <authorList>
            <person name="Bruna T."/>
            <person name="Aryal R."/>
            <person name="Dudchenko O."/>
            <person name="Sargent D.J."/>
            <person name="Mead D."/>
            <person name="Buti M."/>
            <person name="Cavallini A."/>
            <person name="Hytonen T."/>
            <person name="Andres J."/>
            <person name="Pham M."/>
            <person name="Weisz D."/>
            <person name="Mascagni F."/>
            <person name="Usai G."/>
            <person name="Natali L."/>
            <person name="Bassil N."/>
            <person name="Fernandez G.E."/>
            <person name="Lomsadze A."/>
            <person name="Armour M."/>
            <person name="Olukolu B."/>
            <person name="Poorten T."/>
            <person name="Britton C."/>
            <person name="Davik J."/>
            <person name="Ashrafi H."/>
            <person name="Aiden E.L."/>
            <person name="Borodovsky M."/>
            <person name="Worthington M."/>
        </authorList>
    </citation>
    <scope>NUCLEOTIDE SEQUENCE [LARGE SCALE GENOMIC DNA]</scope>
    <source>
        <strain evidence="4">PI 553951</strain>
    </source>
</reference>
<protein>
    <recommendedName>
        <fullName evidence="6">Nucleosome assembly protein</fullName>
    </recommendedName>
</protein>